<dbReference type="HOGENOM" id="CLU_030130_3_1_7"/>
<dbReference type="PANTHER" id="PTHR23088:SF27">
    <property type="entry name" value="DEAMINATED GLUTATHIONE AMIDASE"/>
    <property type="match status" value="1"/>
</dbReference>
<dbReference type="EC" id="3.5.-.-" evidence="2"/>
<feature type="domain" description="CN hydrolase" evidence="1">
    <location>
        <begin position="1"/>
        <end position="231"/>
    </location>
</feature>
<dbReference type="eggNOG" id="COG0388">
    <property type="taxonomic scope" value="Bacteria"/>
</dbReference>
<dbReference type="RefSeq" id="WP_012109610.1">
    <property type="nucleotide sequence ID" value="NC_009714.1"/>
</dbReference>
<dbReference type="PANTHER" id="PTHR23088">
    <property type="entry name" value="NITRILASE-RELATED"/>
    <property type="match status" value="1"/>
</dbReference>
<evidence type="ECO:0000259" key="1">
    <source>
        <dbReference type="PROSITE" id="PS50263"/>
    </source>
</evidence>
<accession>A7I462</accession>
<dbReference type="Proteomes" id="UP000002407">
    <property type="component" value="Chromosome"/>
</dbReference>
<dbReference type="PROSITE" id="PS50263">
    <property type="entry name" value="CN_HYDROLASE"/>
    <property type="match status" value="1"/>
</dbReference>
<evidence type="ECO:0000313" key="3">
    <source>
        <dbReference type="Proteomes" id="UP000002407"/>
    </source>
</evidence>
<dbReference type="KEGG" id="cha:CHAB381_1793"/>
<keyword evidence="3" id="KW-1185">Reference proteome</keyword>
<keyword evidence="2" id="KW-0378">Hydrolase</keyword>
<dbReference type="EMBL" id="CP000776">
    <property type="protein sequence ID" value="ABS51818.1"/>
    <property type="molecule type" value="Genomic_DNA"/>
</dbReference>
<dbReference type="STRING" id="360107.CHAB381_1793"/>
<dbReference type="InterPro" id="IPR036526">
    <property type="entry name" value="C-N_Hydrolase_sf"/>
</dbReference>
<reference evidence="3" key="1">
    <citation type="submission" date="2007-07" db="EMBL/GenBank/DDBJ databases">
        <title>Complete genome sequence of Campylobacter hominis ATCC BAA-381, a commensal isolated from the human gastrointestinal tract.</title>
        <authorList>
            <person name="Fouts D.E."/>
            <person name="Mongodin E.F."/>
            <person name="Puiu D."/>
            <person name="Sebastian Y."/>
            <person name="Miller W.G."/>
            <person name="Mandrell R.E."/>
            <person name="Nelson K.E."/>
        </authorList>
    </citation>
    <scope>NUCLEOTIDE SEQUENCE [LARGE SCALE GENOMIC DNA]</scope>
    <source>
        <strain evidence="3">ATCC BAA-381 / LMG 19568 / NCTC 13146 / CH001A</strain>
    </source>
</reference>
<proteinExistence type="predicted"/>
<dbReference type="SUPFAM" id="SSF56317">
    <property type="entry name" value="Carbon-nitrogen hydrolase"/>
    <property type="match status" value="1"/>
</dbReference>
<dbReference type="InterPro" id="IPR003010">
    <property type="entry name" value="C-N_Hydrolase"/>
</dbReference>
<dbReference type="AlphaFoldDB" id="A7I462"/>
<dbReference type="Gene3D" id="3.60.110.10">
    <property type="entry name" value="Carbon-nitrogen hydrolase"/>
    <property type="match status" value="1"/>
</dbReference>
<name>A7I462_CAMHC</name>
<organism evidence="2 3">
    <name type="scientific">Campylobacter hominis (strain ATCC BAA-381 / DSM 21671 / CCUG 45161 / LMG 19568 / NCTC 13146 / CH001A)</name>
    <dbReference type="NCBI Taxonomy" id="360107"/>
    <lineage>
        <taxon>Bacteria</taxon>
        <taxon>Pseudomonadati</taxon>
        <taxon>Campylobacterota</taxon>
        <taxon>Epsilonproteobacteria</taxon>
        <taxon>Campylobacterales</taxon>
        <taxon>Campylobacteraceae</taxon>
        <taxon>Campylobacter</taxon>
    </lineage>
</organism>
<dbReference type="OrthoDB" id="9811121at2"/>
<sequence length="256" mass="29548">MKISMIQFSSVKFQIEKNYEKVLNFMQDAISKKTDIIVLPELFDTGFFPSKNLEKFADKNAFRAREIFSNFARENCVNIVAGSICEMRNDKLFNASYIFDKNGKIIANYDKIHLFSTGNEKESEIFTPGEKIISFRLNEIPCGIMICYDLRFAEIAKILALRGISVLFVVAQWPLKRIKHFEILAKARAIENEFFVCALNGFGNSILINPNGDEILKFDLNEGVKTVEINLDEIMQARDFLHVFEDRKPEIYKEIL</sequence>
<dbReference type="GO" id="GO:0016787">
    <property type="term" value="F:hydrolase activity"/>
    <property type="evidence" value="ECO:0007669"/>
    <property type="project" value="UniProtKB-KW"/>
</dbReference>
<evidence type="ECO:0000313" key="2">
    <source>
        <dbReference type="EMBL" id="ABS51818.1"/>
    </source>
</evidence>
<dbReference type="Pfam" id="PF00795">
    <property type="entry name" value="CN_hydrolase"/>
    <property type="match status" value="1"/>
</dbReference>
<gene>
    <name evidence="2" type="ordered locus">CHAB381_1793</name>
</gene>
<protein>
    <submittedName>
        <fullName evidence="2">Hydrolase in agr operon (ORF 5)</fullName>
        <ecNumber evidence="2">3.5.-.-</ecNumber>
    </submittedName>
</protein>